<dbReference type="Gene3D" id="1.20.120.910">
    <property type="entry name" value="DksA, coiled-coil domain"/>
    <property type="match status" value="1"/>
</dbReference>
<evidence type="ECO:0000256" key="2">
    <source>
        <dbReference type="ARBA" id="ARBA00022771"/>
    </source>
</evidence>
<feature type="zinc finger region" description="dksA C4-type" evidence="4">
    <location>
        <begin position="92"/>
        <end position="116"/>
    </location>
</feature>
<feature type="coiled-coil region" evidence="5">
    <location>
        <begin position="3"/>
        <end position="30"/>
    </location>
</feature>
<evidence type="ECO:0000256" key="3">
    <source>
        <dbReference type="ARBA" id="ARBA00022833"/>
    </source>
</evidence>
<gene>
    <name evidence="7" type="ORF">COS93_02430</name>
</gene>
<keyword evidence="2" id="KW-0863">Zinc-finger</keyword>
<dbReference type="Pfam" id="PF01258">
    <property type="entry name" value="zf-dskA_traR"/>
    <property type="match status" value="1"/>
</dbReference>
<dbReference type="PANTHER" id="PTHR33823:SF4">
    <property type="entry name" value="GENERAL STRESS PROTEIN 16O"/>
    <property type="match status" value="1"/>
</dbReference>
<evidence type="ECO:0000256" key="1">
    <source>
        <dbReference type="ARBA" id="ARBA00022723"/>
    </source>
</evidence>
<dbReference type="PANTHER" id="PTHR33823">
    <property type="entry name" value="RNA POLYMERASE-BINDING TRANSCRIPTION FACTOR DKSA-RELATED"/>
    <property type="match status" value="1"/>
</dbReference>
<accession>A0A2M6Z243</accession>
<dbReference type="Proteomes" id="UP000228777">
    <property type="component" value="Unassembled WGS sequence"/>
</dbReference>
<reference evidence="8" key="1">
    <citation type="submission" date="2017-09" db="EMBL/GenBank/DDBJ databases">
        <title>Depth-based differentiation of microbial function through sediment-hosted aquifers and enrichment of novel symbionts in the deep terrestrial subsurface.</title>
        <authorList>
            <person name="Probst A.J."/>
            <person name="Ladd B."/>
            <person name="Jarett J.K."/>
            <person name="Geller-Mcgrath D.E."/>
            <person name="Sieber C.M.K."/>
            <person name="Emerson J.B."/>
            <person name="Anantharaman K."/>
            <person name="Thomas B.C."/>
            <person name="Malmstrom R."/>
            <person name="Stieglmeier M."/>
            <person name="Klingl A."/>
            <person name="Woyke T."/>
            <person name="Ryan C.M."/>
            <person name="Banfield J.F."/>
        </authorList>
    </citation>
    <scope>NUCLEOTIDE SEQUENCE [LARGE SCALE GENOMIC DNA]</scope>
</reference>
<name>A0A2M6Z243_9BACT</name>
<keyword evidence="3" id="KW-0862">Zinc</keyword>
<evidence type="ECO:0000256" key="4">
    <source>
        <dbReference type="PROSITE-ProRule" id="PRU00510"/>
    </source>
</evidence>
<protein>
    <recommendedName>
        <fullName evidence="6">Zinc finger DksA/TraR C4-type domain-containing protein</fullName>
    </recommendedName>
</protein>
<dbReference type="GO" id="GO:0008270">
    <property type="term" value="F:zinc ion binding"/>
    <property type="evidence" value="ECO:0007669"/>
    <property type="project" value="UniProtKB-KW"/>
</dbReference>
<dbReference type="InterPro" id="IPR020458">
    <property type="entry name" value="Znf_DskA_TraR_CS"/>
</dbReference>
<sequence length="119" mass="14073">MDKNLLKKIKGKLEKEKERLEKTLASFAEKDKKLKGDWDTRMPKMDSGRLEEETDEVEEFSNLLPIENTLELELEKINLALKKIKQEKYGICEKCKEPIPQIRLKIYPQAKYCKKCEVK</sequence>
<feature type="domain" description="Zinc finger DksA/TraR C4-type" evidence="6">
    <location>
        <begin position="88"/>
        <end position="116"/>
    </location>
</feature>
<evidence type="ECO:0000259" key="6">
    <source>
        <dbReference type="Pfam" id="PF01258"/>
    </source>
</evidence>
<evidence type="ECO:0000313" key="8">
    <source>
        <dbReference type="Proteomes" id="UP000228777"/>
    </source>
</evidence>
<evidence type="ECO:0000313" key="7">
    <source>
        <dbReference type="EMBL" id="PIU46489.1"/>
    </source>
</evidence>
<dbReference type="SUPFAM" id="SSF57716">
    <property type="entry name" value="Glucocorticoid receptor-like (DNA-binding domain)"/>
    <property type="match status" value="1"/>
</dbReference>
<dbReference type="PROSITE" id="PS51128">
    <property type="entry name" value="ZF_DKSA_2"/>
    <property type="match status" value="1"/>
</dbReference>
<evidence type="ECO:0000256" key="5">
    <source>
        <dbReference type="SAM" id="Coils"/>
    </source>
</evidence>
<keyword evidence="5" id="KW-0175">Coiled coil</keyword>
<dbReference type="AlphaFoldDB" id="A0A2M6Z243"/>
<comment type="caution">
    <text evidence="7">The sequence shown here is derived from an EMBL/GenBank/DDBJ whole genome shotgun (WGS) entry which is preliminary data.</text>
</comment>
<dbReference type="PROSITE" id="PS01102">
    <property type="entry name" value="ZF_DKSA_1"/>
    <property type="match status" value="1"/>
</dbReference>
<dbReference type="EMBL" id="PEWP01000048">
    <property type="protein sequence ID" value="PIU46489.1"/>
    <property type="molecule type" value="Genomic_DNA"/>
</dbReference>
<organism evidence="7 8">
    <name type="scientific">bacterium (Candidatus Gribaldobacteria) CG07_land_8_20_14_0_80_33_18</name>
    <dbReference type="NCBI Taxonomy" id="2014272"/>
    <lineage>
        <taxon>Bacteria</taxon>
        <taxon>Candidatus Gribaldobacteria</taxon>
    </lineage>
</organism>
<proteinExistence type="predicted"/>
<keyword evidence="1" id="KW-0479">Metal-binding</keyword>
<dbReference type="InterPro" id="IPR000962">
    <property type="entry name" value="Znf_DskA_TraR"/>
</dbReference>